<dbReference type="EMBL" id="CP026314">
    <property type="protein sequence ID" value="AUV84720.1"/>
    <property type="molecule type" value="Genomic_DNA"/>
</dbReference>
<keyword evidence="2 4" id="KW-0808">Transferase</keyword>
<dbReference type="PANTHER" id="PTHR30481">
    <property type="entry name" value="DNA ADENINE METHYLASE"/>
    <property type="match status" value="1"/>
</dbReference>
<keyword evidence="3" id="KW-0949">S-adenosyl-L-methionine</keyword>
<dbReference type="KEGG" id="srub:C2R22_24450"/>
<dbReference type="Proteomes" id="UP000236584">
    <property type="component" value="Plasmid unnamed5"/>
</dbReference>
<keyword evidence="5" id="KW-1185">Reference proteome</keyword>
<evidence type="ECO:0000313" key="4">
    <source>
        <dbReference type="EMBL" id="AUV84720.1"/>
    </source>
</evidence>
<dbReference type="SUPFAM" id="SSF53335">
    <property type="entry name" value="S-adenosyl-L-methionine-dependent methyltransferases"/>
    <property type="match status" value="1"/>
</dbReference>
<dbReference type="PANTHER" id="PTHR30481:SF4">
    <property type="entry name" value="SITE-SPECIFIC DNA-METHYLTRANSFERASE (ADENINE-SPECIFIC)"/>
    <property type="match status" value="1"/>
</dbReference>
<dbReference type="GO" id="GO:0043565">
    <property type="term" value="F:sequence-specific DNA binding"/>
    <property type="evidence" value="ECO:0007669"/>
    <property type="project" value="TreeGrafter"/>
</dbReference>
<keyword evidence="4" id="KW-0614">Plasmid</keyword>
<organism evidence="4 5">
    <name type="scientific">Salinigranum rubrum</name>
    <dbReference type="NCBI Taxonomy" id="755307"/>
    <lineage>
        <taxon>Archaea</taxon>
        <taxon>Methanobacteriati</taxon>
        <taxon>Methanobacteriota</taxon>
        <taxon>Stenosarchaea group</taxon>
        <taxon>Halobacteria</taxon>
        <taxon>Halobacteriales</taxon>
        <taxon>Haloferacaceae</taxon>
        <taxon>Salinigranum</taxon>
    </lineage>
</organism>
<name>A0A2I8VS12_9EURY</name>
<dbReference type="GO" id="GO:0032259">
    <property type="term" value="P:methylation"/>
    <property type="evidence" value="ECO:0007669"/>
    <property type="project" value="UniProtKB-KW"/>
</dbReference>
<gene>
    <name evidence="4" type="ORF">C2R22_24450</name>
</gene>
<sequence length="269" mass="31512">MPDHRCYVEVFGGSGALLYNKPESTVEVYNDINDDLVQFFRTLRERREELVEWLRAVPYARTLYEEWVTDYFEGYRPEDDIERAGRFFALRYMQFAGDISMVNGFKTRAKRSPARTFDNARERLDELAERFRQVIIEHQDYADILSRYDDTDTDVVLYCDPPYVGGEGYYPGEFSHSEFADALLDVESDWMVSYAELPEALVARLIGATREDGREFFVEYRSRRHRMCRGASEAREHLVCNFDPTSTSGFVDREHSQTKLADIDREPES</sequence>
<keyword evidence="1 4" id="KW-0489">Methyltransferase</keyword>
<protein>
    <submittedName>
        <fullName evidence="4">Adenine methyltransferase</fullName>
    </submittedName>
</protein>
<evidence type="ECO:0000256" key="1">
    <source>
        <dbReference type="ARBA" id="ARBA00022603"/>
    </source>
</evidence>
<evidence type="ECO:0000256" key="3">
    <source>
        <dbReference type="ARBA" id="ARBA00022691"/>
    </source>
</evidence>
<dbReference type="GO" id="GO:0009307">
    <property type="term" value="P:DNA restriction-modification system"/>
    <property type="evidence" value="ECO:0007669"/>
    <property type="project" value="InterPro"/>
</dbReference>
<evidence type="ECO:0000256" key="2">
    <source>
        <dbReference type="ARBA" id="ARBA00022679"/>
    </source>
</evidence>
<dbReference type="AlphaFoldDB" id="A0A2I8VS12"/>
<dbReference type="OrthoDB" id="372040at2157"/>
<dbReference type="GO" id="GO:1904047">
    <property type="term" value="F:S-adenosyl-L-methionine binding"/>
    <property type="evidence" value="ECO:0007669"/>
    <property type="project" value="TreeGrafter"/>
</dbReference>
<proteinExistence type="predicted"/>
<dbReference type="Pfam" id="PF02086">
    <property type="entry name" value="MethyltransfD12"/>
    <property type="match status" value="1"/>
</dbReference>
<dbReference type="REBASE" id="233531">
    <property type="entry name" value="M.SruGX10ORF24450P"/>
</dbReference>
<accession>A0A2I8VS12</accession>
<evidence type="ECO:0000313" key="5">
    <source>
        <dbReference type="Proteomes" id="UP000236584"/>
    </source>
</evidence>
<reference evidence="4 5" key="1">
    <citation type="submission" date="2018-01" db="EMBL/GenBank/DDBJ databases">
        <title>Complete genome sequence of Salinigranum rubrum GX10T, an extremely halophilic archaeon isolated from a marine solar saltern.</title>
        <authorList>
            <person name="Han S."/>
        </authorList>
    </citation>
    <scope>NUCLEOTIDE SEQUENCE [LARGE SCALE GENOMIC DNA]</scope>
    <source>
        <strain evidence="4 5">GX10</strain>
        <plasmid evidence="5">Plasmid unnamed5</plasmid>
    </source>
</reference>
<geneLocation type="plasmid" evidence="4 5">
    <name>unnamed5</name>
</geneLocation>
<dbReference type="Gene3D" id="3.40.50.150">
    <property type="entry name" value="Vaccinia Virus protein VP39"/>
    <property type="match status" value="2"/>
</dbReference>
<dbReference type="InterPro" id="IPR029063">
    <property type="entry name" value="SAM-dependent_MTases_sf"/>
</dbReference>
<dbReference type="PRINTS" id="PR00505">
    <property type="entry name" value="D12N6MTFRASE"/>
</dbReference>
<dbReference type="InterPro" id="IPR012327">
    <property type="entry name" value="MeTrfase_D12"/>
</dbReference>
<dbReference type="GO" id="GO:0009007">
    <property type="term" value="F:site-specific DNA-methyltransferase (adenine-specific) activity"/>
    <property type="evidence" value="ECO:0007669"/>
    <property type="project" value="UniProtKB-EC"/>
</dbReference>
<dbReference type="GO" id="GO:0006298">
    <property type="term" value="P:mismatch repair"/>
    <property type="evidence" value="ECO:0007669"/>
    <property type="project" value="TreeGrafter"/>
</dbReference>